<feature type="compositionally biased region" description="Low complexity" evidence="10">
    <location>
        <begin position="45"/>
        <end position="54"/>
    </location>
</feature>
<dbReference type="SUPFAM" id="SSF52343">
    <property type="entry name" value="Ferredoxin reductase-like, C-terminal NADP-linked domain"/>
    <property type="match status" value="1"/>
</dbReference>
<comment type="caution">
    <text evidence="14">The sequence shown here is derived from an EMBL/GenBank/DDBJ whole genome shotgun (WGS) entry which is preliminary data.</text>
</comment>
<evidence type="ECO:0000256" key="11">
    <source>
        <dbReference type="SAM" id="Phobius"/>
    </source>
</evidence>
<dbReference type="CDD" id="cd00207">
    <property type="entry name" value="fer2"/>
    <property type="match status" value="1"/>
</dbReference>
<dbReference type="Gene3D" id="2.40.30.10">
    <property type="entry name" value="Translation factors"/>
    <property type="match status" value="1"/>
</dbReference>
<dbReference type="AlphaFoldDB" id="A0A432MI64"/>
<evidence type="ECO:0000256" key="5">
    <source>
        <dbReference type="ARBA" id="ARBA00022827"/>
    </source>
</evidence>
<evidence type="ECO:0000259" key="12">
    <source>
        <dbReference type="PROSITE" id="PS51085"/>
    </source>
</evidence>
<dbReference type="PRINTS" id="PR00406">
    <property type="entry name" value="CYTB5RDTASE"/>
</dbReference>
<dbReference type="PROSITE" id="PS00197">
    <property type="entry name" value="2FE2S_FER_1"/>
    <property type="match status" value="1"/>
</dbReference>
<dbReference type="GO" id="GO:0046872">
    <property type="term" value="F:metal ion binding"/>
    <property type="evidence" value="ECO:0007669"/>
    <property type="project" value="UniProtKB-KW"/>
</dbReference>
<keyword evidence="11" id="KW-1133">Transmembrane helix</keyword>
<feature type="domain" description="FAD-binding FR-type" evidence="13">
    <location>
        <begin position="277"/>
        <end position="382"/>
    </location>
</feature>
<dbReference type="InterPro" id="IPR008333">
    <property type="entry name" value="Cbr1-like_FAD-bd_dom"/>
</dbReference>
<dbReference type="PROSITE" id="PS51085">
    <property type="entry name" value="2FE2S_FER_2"/>
    <property type="match status" value="1"/>
</dbReference>
<keyword evidence="15" id="KW-1185">Reference proteome</keyword>
<feature type="region of interest" description="Disordered" evidence="10">
    <location>
        <begin position="37"/>
        <end position="94"/>
    </location>
</feature>
<keyword evidence="7" id="KW-0408">Iron</keyword>
<keyword evidence="5" id="KW-0274">FAD</keyword>
<dbReference type="Proteomes" id="UP000280296">
    <property type="component" value="Unassembled WGS sequence"/>
</dbReference>
<dbReference type="GO" id="GO:0051537">
    <property type="term" value="F:2 iron, 2 sulfur cluster binding"/>
    <property type="evidence" value="ECO:0007669"/>
    <property type="project" value="UniProtKB-KW"/>
</dbReference>
<dbReference type="InterPro" id="IPR036010">
    <property type="entry name" value="2Fe-2S_ferredoxin-like_sf"/>
</dbReference>
<keyword evidence="11" id="KW-0472">Membrane</keyword>
<keyword evidence="3" id="KW-0001">2Fe-2S</keyword>
<evidence type="ECO:0000256" key="2">
    <source>
        <dbReference type="ARBA" id="ARBA00022630"/>
    </source>
</evidence>
<dbReference type="GO" id="GO:0016491">
    <property type="term" value="F:oxidoreductase activity"/>
    <property type="evidence" value="ECO:0007669"/>
    <property type="project" value="UniProtKB-KW"/>
</dbReference>
<evidence type="ECO:0000313" key="14">
    <source>
        <dbReference type="EMBL" id="RUL87039.1"/>
    </source>
</evidence>
<dbReference type="Pfam" id="PF00970">
    <property type="entry name" value="FAD_binding_6"/>
    <property type="match status" value="1"/>
</dbReference>
<keyword evidence="8" id="KW-0411">Iron-sulfur</keyword>
<sequence length="626" mass="65996">MRYLPPQGTTTSRLFRIGVFAVSVGLALALPSYGQVSPEEHAQHHPGAATAGPPSATPPAGPMSGMMGGGGMGGMGEMMEQMHGPPPKELYPSLMALPELPPERRAGLERQAHGRMQAGTALLSEGLDQLSRSAPGDDFAAMQAATARMREGLAQFESGLAAHRALAEGTSPRNVALQWFKREMSLLPPAGTAGEAGSIGVSWFHGFVMVALVAFAAAMIAMYFSKMRRAARLLQGLTGGGPPGVAPEAAAPPVRSASSAVGQAPPGDAARTAAGRRWSGRLRVARIFQETPNVKTFRLMNPLGGVLPFAYLPGQFLTVAVPVDGKPVRRSYTIASSPTQQDFAEITVKHEPGGVVSGYLDERVKEDDLLEFSGPTGSFTFTGRECKCILLIGAGVGITPLMSVLRYLIDRSWPGDIFLLYGCKSPRDIIFREELEYLQHRHPNLKVVVTVTRPEGTGWAGPTGRITKELIAQSVPDLASRYVHICGPVPFMESMKKALAELGVPAERIKTEAFGPALGRPEPTSPSAVATAEAPATGVALPTLTFSASGKSAPLPPDKVVLEVADEIGVEIDNSCRVGTCGICRVKLLAGEVTMAVEDGLEPGDKENRIILACQAKSAGDVTVEA</sequence>
<dbReference type="Pfam" id="PF00111">
    <property type="entry name" value="Fer2"/>
    <property type="match status" value="1"/>
</dbReference>
<dbReference type="PANTHER" id="PTHR47354">
    <property type="entry name" value="NADH OXIDOREDUCTASE HCR"/>
    <property type="match status" value="1"/>
</dbReference>
<evidence type="ECO:0000256" key="6">
    <source>
        <dbReference type="ARBA" id="ARBA00023002"/>
    </source>
</evidence>
<keyword evidence="11" id="KW-0812">Transmembrane</keyword>
<dbReference type="Gene3D" id="3.40.50.80">
    <property type="entry name" value="Nucleotide-binding domain of ferredoxin-NADP reductase (FNR) module"/>
    <property type="match status" value="1"/>
</dbReference>
<dbReference type="InterPro" id="IPR001041">
    <property type="entry name" value="2Fe-2S_ferredoxin-type"/>
</dbReference>
<protein>
    <submittedName>
        <fullName evidence="14">2Fe-2S iron-sulfur cluster binding domain-containing protein</fullName>
    </submittedName>
</protein>
<dbReference type="InterPro" id="IPR012675">
    <property type="entry name" value="Beta-grasp_dom_sf"/>
</dbReference>
<keyword evidence="4" id="KW-0479">Metal-binding</keyword>
<dbReference type="SUPFAM" id="SSF54292">
    <property type="entry name" value="2Fe-2S ferredoxin-like"/>
    <property type="match status" value="1"/>
</dbReference>
<keyword evidence="2" id="KW-0285">Flavoprotein</keyword>
<evidence type="ECO:0000259" key="13">
    <source>
        <dbReference type="PROSITE" id="PS51384"/>
    </source>
</evidence>
<dbReference type="OrthoDB" id="9801223at2"/>
<dbReference type="CDD" id="cd06217">
    <property type="entry name" value="FNR_iron_sulfur_binding_3"/>
    <property type="match status" value="1"/>
</dbReference>
<name>A0A432MI64_9BACT</name>
<evidence type="ECO:0000256" key="7">
    <source>
        <dbReference type="ARBA" id="ARBA00023004"/>
    </source>
</evidence>
<dbReference type="PROSITE" id="PS51384">
    <property type="entry name" value="FAD_FR"/>
    <property type="match status" value="1"/>
</dbReference>
<dbReference type="InterPro" id="IPR006058">
    <property type="entry name" value="2Fe2S_fd_BS"/>
</dbReference>
<dbReference type="InterPro" id="IPR001433">
    <property type="entry name" value="OxRdtase_FAD/NAD-bd"/>
</dbReference>
<feature type="compositionally biased region" description="Gly residues" evidence="10">
    <location>
        <begin position="66"/>
        <end position="76"/>
    </location>
</feature>
<dbReference type="Gene3D" id="3.10.20.30">
    <property type="match status" value="1"/>
</dbReference>
<evidence type="ECO:0000256" key="9">
    <source>
        <dbReference type="ARBA" id="ARBA00061434"/>
    </source>
</evidence>
<feature type="transmembrane region" description="Helical" evidence="11">
    <location>
        <begin position="388"/>
        <end position="409"/>
    </location>
</feature>
<dbReference type="InterPro" id="IPR017927">
    <property type="entry name" value="FAD-bd_FR_type"/>
</dbReference>
<feature type="transmembrane region" description="Helical" evidence="11">
    <location>
        <begin position="203"/>
        <end position="224"/>
    </location>
</feature>
<evidence type="ECO:0000256" key="8">
    <source>
        <dbReference type="ARBA" id="ARBA00023014"/>
    </source>
</evidence>
<dbReference type="InterPro" id="IPR039261">
    <property type="entry name" value="FNR_nucleotide-bd"/>
</dbReference>
<evidence type="ECO:0000256" key="4">
    <source>
        <dbReference type="ARBA" id="ARBA00022723"/>
    </source>
</evidence>
<evidence type="ECO:0000313" key="15">
    <source>
        <dbReference type="Proteomes" id="UP000280296"/>
    </source>
</evidence>
<evidence type="ECO:0000256" key="10">
    <source>
        <dbReference type="SAM" id="MobiDB-lite"/>
    </source>
</evidence>
<dbReference type="EMBL" id="RYZH01000027">
    <property type="protein sequence ID" value="RUL87039.1"/>
    <property type="molecule type" value="Genomic_DNA"/>
</dbReference>
<comment type="similarity">
    <text evidence="9">In the N-terminal section; belongs to the FAD-binding oxidoreductase type 6 family.</text>
</comment>
<feature type="domain" description="2Fe-2S ferredoxin-type" evidence="12">
    <location>
        <begin position="542"/>
        <end position="626"/>
    </location>
</feature>
<reference evidence="14 15" key="1">
    <citation type="submission" date="2018-12" db="EMBL/GenBank/DDBJ databases">
        <authorList>
            <person name="Toschakov S.V."/>
        </authorList>
    </citation>
    <scope>NUCLEOTIDE SEQUENCE [LARGE SCALE GENOMIC DNA]</scope>
    <source>
        <strain evidence="14 15">GM2012</strain>
    </source>
</reference>
<accession>A0A432MI64</accession>
<dbReference type="SUPFAM" id="SSF63380">
    <property type="entry name" value="Riboflavin synthase domain-like"/>
    <property type="match status" value="1"/>
</dbReference>
<evidence type="ECO:0000256" key="3">
    <source>
        <dbReference type="ARBA" id="ARBA00022714"/>
    </source>
</evidence>
<comment type="cofactor">
    <cofactor evidence="1">
        <name>FAD</name>
        <dbReference type="ChEBI" id="CHEBI:57692"/>
    </cofactor>
</comment>
<dbReference type="PRINTS" id="PR00371">
    <property type="entry name" value="FPNCR"/>
</dbReference>
<evidence type="ECO:0000256" key="1">
    <source>
        <dbReference type="ARBA" id="ARBA00001974"/>
    </source>
</evidence>
<organism evidence="14 15">
    <name type="scientific">Tautonia sociabilis</name>
    <dbReference type="NCBI Taxonomy" id="2080755"/>
    <lineage>
        <taxon>Bacteria</taxon>
        <taxon>Pseudomonadati</taxon>
        <taxon>Planctomycetota</taxon>
        <taxon>Planctomycetia</taxon>
        <taxon>Isosphaerales</taxon>
        <taxon>Isosphaeraceae</taxon>
        <taxon>Tautonia</taxon>
    </lineage>
</organism>
<dbReference type="InterPro" id="IPR050415">
    <property type="entry name" value="MRET"/>
</dbReference>
<proteinExistence type="inferred from homology"/>
<dbReference type="InterPro" id="IPR017938">
    <property type="entry name" value="Riboflavin_synthase-like_b-brl"/>
</dbReference>
<dbReference type="PANTHER" id="PTHR47354:SF6">
    <property type="entry name" value="NADH OXIDOREDUCTASE HCR"/>
    <property type="match status" value="1"/>
</dbReference>
<dbReference type="InterPro" id="IPR001709">
    <property type="entry name" value="Flavoprot_Pyr_Nucl_cyt_Rdtase"/>
</dbReference>
<reference evidence="14 15" key="2">
    <citation type="submission" date="2019-01" db="EMBL/GenBank/DDBJ databases">
        <title>Tautonia sociabilis, a novel thermotolerant planctomycete of Isosphaeraceae family, isolated from a 4000 m deep subterranean habitat.</title>
        <authorList>
            <person name="Kovaleva O.L."/>
            <person name="Elcheninov A.G."/>
            <person name="Van Heerden E."/>
            <person name="Toshchakov S.V."/>
            <person name="Novikov A."/>
            <person name="Bonch-Osmolovskaya E.A."/>
            <person name="Kublanov I.V."/>
        </authorList>
    </citation>
    <scope>NUCLEOTIDE SEQUENCE [LARGE SCALE GENOMIC DNA]</scope>
    <source>
        <strain evidence="14 15">GM2012</strain>
    </source>
</reference>
<gene>
    <name evidence="14" type="ORF">TsocGM_14700</name>
</gene>
<dbReference type="Pfam" id="PF00175">
    <property type="entry name" value="NAD_binding_1"/>
    <property type="match status" value="1"/>
</dbReference>
<keyword evidence="6" id="KW-0560">Oxidoreductase</keyword>